<dbReference type="HOGENOM" id="CLU_1228222_0_0_0"/>
<protein>
    <recommendedName>
        <fullName evidence="4">Prepilin-type N-terminal cleavage/methylation domain-containing protein</fullName>
    </recommendedName>
</protein>
<dbReference type="Proteomes" id="UP000000925">
    <property type="component" value="Chromosome"/>
</dbReference>
<accession>D5EHY9</accession>
<keyword evidence="1" id="KW-0472">Membrane</keyword>
<dbReference type="KEGG" id="caa:Caka_3016"/>
<dbReference type="Pfam" id="PF07963">
    <property type="entry name" value="N_methyl"/>
    <property type="match status" value="1"/>
</dbReference>
<evidence type="ECO:0000256" key="1">
    <source>
        <dbReference type="SAM" id="Phobius"/>
    </source>
</evidence>
<dbReference type="RefSeq" id="WP_013044745.1">
    <property type="nucleotide sequence ID" value="NC_014008.1"/>
</dbReference>
<evidence type="ECO:0000313" key="2">
    <source>
        <dbReference type="EMBL" id="ADE56029.1"/>
    </source>
</evidence>
<keyword evidence="1" id="KW-1133">Transmembrane helix</keyword>
<dbReference type="AlphaFoldDB" id="D5EHY9"/>
<evidence type="ECO:0008006" key="4">
    <source>
        <dbReference type="Google" id="ProtNLM"/>
    </source>
</evidence>
<dbReference type="OrthoDB" id="194950at2"/>
<gene>
    <name evidence="2" type="ordered locus">Caka_3016</name>
</gene>
<feature type="transmembrane region" description="Helical" evidence="1">
    <location>
        <begin position="20"/>
        <end position="41"/>
    </location>
</feature>
<dbReference type="eggNOG" id="COG4967">
    <property type="taxonomic scope" value="Bacteria"/>
</dbReference>
<organism evidence="2 3">
    <name type="scientific">Coraliomargarita akajimensis (strain DSM 45221 / IAM 15411 / JCM 23193 / KCTC 12865 / 04OKA010-24)</name>
    <dbReference type="NCBI Taxonomy" id="583355"/>
    <lineage>
        <taxon>Bacteria</taxon>
        <taxon>Pseudomonadati</taxon>
        <taxon>Verrucomicrobiota</taxon>
        <taxon>Opitutia</taxon>
        <taxon>Puniceicoccales</taxon>
        <taxon>Coraliomargaritaceae</taxon>
        <taxon>Coraliomargarita</taxon>
    </lineage>
</organism>
<proteinExistence type="predicted"/>
<dbReference type="InterPro" id="IPR012902">
    <property type="entry name" value="N_methyl_site"/>
</dbReference>
<evidence type="ECO:0000313" key="3">
    <source>
        <dbReference type="Proteomes" id="UP000000925"/>
    </source>
</evidence>
<dbReference type="EMBL" id="CP001998">
    <property type="protein sequence ID" value="ADE56029.1"/>
    <property type="molecule type" value="Genomic_DNA"/>
</dbReference>
<dbReference type="STRING" id="583355.Caka_3016"/>
<reference evidence="2 3" key="1">
    <citation type="journal article" date="2010" name="Stand. Genomic Sci.">
        <title>Complete genome sequence of Coraliomargarita akajimensis type strain (04OKA010-24).</title>
        <authorList>
            <person name="Mavromatis K."/>
            <person name="Abt B."/>
            <person name="Brambilla E."/>
            <person name="Lapidus A."/>
            <person name="Copeland A."/>
            <person name="Deshpande S."/>
            <person name="Nolan M."/>
            <person name="Lucas S."/>
            <person name="Tice H."/>
            <person name="Cheng J.F."/>
            <person name="Han C."/>
            <person name="Detter J.C."/>
            <person name="Woyke T."/>
            <person name="Goodwin L."/>
            <person name="Pitluck S."/>
            <person name="Held B."/>
            <person name="Brettin T."/>
            <person name="Tapia R."/>
            <person name="Ivanova N."/>
            <person name="Mikhailova N."/>
            <person name="Pati A."/>
            <person name="Liolios K."/>
            <person name="Chen A."/>
            <person name="Palaniappan K."/>
            <person name="Land M."/>
            <person name="Hauser L."/>
            <person name="Chang Y.J."/>
            <person name="Jeffries C.D."/>
            <person name="Rohde M."/>
            <person name="Goker M."/>
            <person name="Bristow J."/>
            <person name="Eisen J.A."/>
            <person name="Markowitz V."/>
            <person name="Hugenholtz P."/>
            <person name="Klenk H.P."/>
            <person name="Kyrpides N.C."/>
        </authorList>
    </citation>
    <scope>NUCLEOTIDE SEQUENCE [LARGE SCALE GENOMIC DNA]</scope>
    <source>
        <strain evidence="3">DSM 45221 / IAM 15411 / JCM 23193 / KCTC 12865</strain>
    </source>
</reference>
<keyword evidence="1" id="KW-0812">Transmembrane</keyword>
<keyword evidence="3" id="KW-1185">Reference proteome</keyword>
<dbReference type="PROSITE" id="PS00409">
    <property type="entry name" value="PROKAR_NTER_METHYL"/>
    <property type="match status" value="1"/>
</dbReference>
<sequence length="225" mass="24229">MMKLHKGNCNRRAQQGGFTLVEVVLALGIFLVTILALVGLLGPTLKSVNDVETTDELVSVVNSINAFLQNSPEIAVSGSSKFDTLYNQVRASGTATIYVFNEYVSGQSAESRLRIGFESASSVGANALVTNFNNASGTIYRAVLSTSPVTPSNFRSGSRNGSGIYTLSSAVNSYHEGFLALEIRIFAREQDLRAIQSGSMDRTTTILANLNNEEPIFTYNTAIVR</sequence>
<name>D5EHY9_CORAD</name>